<protein>
    <submittedName>
        <fullName evidence="1">Uncharacterized protein</fullName>
    </submittedName>
</protein>
<dbReference type="EMBL" id="JAUIZM010000011">
    <property type="protein sequence ID" value="KAK1355339.1"/>
    <property type="molecule type" value="Genomic_DNA"/>
</dbReference>
<evidence type="ECO:0000313" key="1">
    <source>
        <dbReference type="EMBL" id="KAK1355339.1"/>
    </source>
</evidence>
<dbReference type="AlphaFoldDB" id="A0AAD8M0M0"/>
<accession>A0AAD8M0M0</accession>
<name>A0AAD8M0M0_9APIA</name>
<keyword evidence="2" id="KW-1185">Reference proteome</keyword>
<comment type="caution">
    <text evidence="1">The sequence shown here is derived from an EMBL/GenBank/DDBJ whole genome shotgun (WGS) entry which is preliminary data.</text>
</comment>
<gene>
    <name evidence="1" type="ORF">POM88_048595</name>
</gene>
<reference evidence="1" key="1">
    <citation type="submission" date="2023-02" db="EMBL/GenBank/DDBJ databases">
        <title>Genome of toxic invasive species Heracleum sosnowskyi carries increased number of genes despite the absence of recent whole-genome duplications.</title>
        <authorList>
            <person name="Schelkunov M."/>
            <person name="Shtratnikova V."/>
            <person name="Makarenko M."/>
            <person name="Klepikova A."/>
            <person name="Omelchenko D."/>
            <person name="Novikova G."/>
            <person name="Obukhova E."/>
            <person name="Bogdanov V."/>
            <person name="Penin A."/>
            <person name="Logacheva M."/>
        </authorList>
    </citation>
    <scope>NUCLEOTIDE SEQUENCE</scope>
    <source>
        <strain evidence="1">Hsosn_3</strain>
        <tissue evidence="1">Leaf</tissue>
    </source>
</reference>
<organism evidence="1 2">
    <name type="scientific">Heracleum sosnowskyi</name>
    <dbReference type="NCBI Taxonomy" id="360622"/>
    <lineage>
        <taxon>Eukaryota</taxon>
        <taxon>Viridiplantae</taxon>
        <taxon>Streptophyta</taxon>
        <taxon>Embryophyta</taxon>
        <taxon>Tracheophyta</taxon>
        <taxon>Spermatophyta</taxon>
        <taxon>Magnoliopsida</taxon>
        <taxon>eudicotyledons</taxon>
        <taxon>Gunneridae</taxon>
        <taxon>Pentapetalae</taxon>
        <taxon>asterids</taxon>
        <taxon>campanulids</taxon>
        <taxon>Apiales</taxon>
        <taxon>Apiaceae</taxon>
        <taxon>Apioideae</taxon>
        <taxon>apioid superclade</taxon>
        <taxon>Tordylieae</taxon>
        <taxon>Tordyliinae</taxon>
        <taxon>Heracleum</taxon>
    </lineage>
</organism>
<proteinExistence type="predicted"/>
<reference evidence="1" key="2">
    <citation type="submission" date="2023-05" db="EMBL/GenBank/DDBJ databases">
        <authorList>
            <person name="Schelkunov M.I."/>
        </authorList>
    </citation>
    <scope>NUCLEOTIDE SEQUENCE</scope>
    <source>
        <strain evidence="1">Hsosn_3</strain>
        <tissue evidence="1">Leaf</tissue>
    </source>
</reference>
<evidence type="ECO:0000313" key="2">
    <source>
        <dbReference type="Proteomes" id="UP001237642"/>
    </source>
</evidence>
<dbReference type="Proteomes" id="UP001237642">
    <property type="component" value="Unassembled WGS sequence"/>
</dbReference>
<sequence>MHTAASLRQAPVAFFSFFSPPSASVLSKLRPLHLKLGLQSTFDFSECRNTEHLAILSSSARVLPVSAASRHRGHRYAHRRQSPSSSGRLLLVFLSAVSLCSIEAPVAPSQARSPVNLRF</sequence>